<sequence>MQFKITAAMVTALLCTLPSAFARSLFSNQGAMQSSHGRLDLAEVNPSTFGTFSMQACWRMRAHEKPGWPKTMEAKRFGSCWTCCLIEKWGRNV</sequence>
<evidence type="ECO:0000313" key="2">
    <source>
        <dbReference type="EMBL" id="KAL0957865.1"/>
    </source>
</evidence>
<proteinExistence type="predicted"/>
<name>A0ABR3JRQ6_9AGAR</name>
<organism evidence="2 3">
    <name type="scientific">Hohenbuehelia grisea</name>
    <dbReference type="NCBI Taxonomy" id="104357"/>
    <lineage>
        <taxon>Eukaryota</taxon>
        <taxon>Fungi</taxon>
        <taxon>Dikarya</taxon>
        <taxon>Basidiomycota</taxon>
        <taxon>Agaricomycotina</taxon>
        <taxon>Agaricomycetes</taxon>
        <taxon>Agaricomycetidae</taxon>
        <taxon>Agaricales</taxon>
        <taxon>Pleurotineae</taxon>
        <taxon>Pleurotaceae</taxon>
        <taxon>Hohenbuehelia</taxon>
    </lineage>
</organism>
<keyword evidence="1" id="KW-0732">Signal</keyword>
<evidence type="ECO:0000313" key="3">
    <source>
        <dbReference type="Proteomes" id="UP001556367"/>
    </source>
</evidence>
<dbReference type="EMBL" id="JASNQZ010000004">
    <property type="protein sequence ID" value="KAL0957865.1"/>
    <property type="molecule type" value="Genomic_DNA"/>
</dbReference>
<evidence type="ECO:0000256" key="1">
    <source>
        <dbReference type="SAM" id="SignalP"/>
    </source>
</evidence>
<dbReference type="Proteomes" id="UP001556367">
    <property type="component" value="Unassembled WGS sequence"/>
</dbReference>
<feature type="signal peptide" evidence="1">
    <location>
        <begin position="1"/>
        <end position="22"/>
    </location>
</feature>
<reference evidence="3" key="1">
    <citation type="submission" date="2024-06" db="EMBL/GenBank/DDBJ databases">
        <title>Multi-omics analyses provide insights into the biosynthesis of the anticancer antibiotic pleurotin in Hohenbuehelia grisea.</title>
        <authorList>
            <person name="Weaver J.A."/>
            <person name="Alberti F."/>
        </authorList>
    </citation>
    <scope>NUCLEOTIDE SEQUENCE [LARGE SCALE GENOMIC DNA]</scope>
    <source>
        <strain evidence="3">T-177</strain>
    </source>
</reference>
<comment type="caution">
    <text evidence="2">The sequence shown here is derived from an EMBL/GenBank/DDBJ whole genome shotgun (WGS) entry which is preliminary data.</text>
</comment>
<accession>A0ABR3JRQ6</accession>
<gene>
    <name evidence="2" type="ORF">HGRIS_000049</name>
</gene>
<keyword evidence="3" id="KW-1185">Reference proteome</keyword>
<evidence type="ECO:0008006" key="4">
    <source>
        <dbReference type="Google" id="ProtNLM"/>
    </source>
</evidence>
<protein>
    <recommendedName>
        <fullName evidence="4">Secreted protein</fullName>
    </recommendedName>
</protein>
<feature type="chain" id="PRO_5046499225" description="Secreted protein" evidence="1">
    <location>
        <begin position="23"/>
        <end position="93"/>
    </location>
</feature>